<reference evidence="1" key="1">
    <citation type="submission" date="2021-06" db="EMBL/GenBank/DDBJ databases">
        <title>Parelaphostrongylus tenuis whole genome reference sequence.</title>
        <authorList>
            <person name="Garwood T.J."/>
            <person name="Larsen P.A."/>
            <person name="Fountain-Jones N.M."/>
            <person name="Garbe J.R."/>
            <person name="Macchietto M.G."/>
            <person name="Kania S.A."/>
            <person name="Gerhold R.W."/>
            <person name="Richards J.E."/>
            <person name="Wolf T.M."/>
        </authorList>
    </citation>
    <scope>NUCLEOTIDE SEQUENCE</scope>
    <source>
        <strain evidence="1">MNPRO001-30</strain>
        <tissue evidence="1">Meninges</tissue>
    </source>
</reference>
<gene>
    <name evidence="1" type="ORF">KIN20_028010</name>
</gene>
<keyword evidence="2" id="KW-1185">Reference proteome</keyword>
<dbReference type="AlphaFoldDB" id="A0AAD5R0T3"/>
<evidence type="ECO:0000313" key="1">
    <source>
        <dbReference type="EMBL" id="KAJ1367154.1"/>
    </source>
</evidence>
<name>A0AAD5R0T3_PARTN</name>
<proteinExistence type="predicted"/>
<sequence length="127" mass="14535">MLKELIEAGIKIGLRINRTNTQFIKNSCCQDKQTNWMVLWSRRHFIRVLSTYIECGEQHKGSSSDRRRRGAVWDHIRAPLEETRLTKMSARGFAQAKLSDRPPPLFAAFSPTVAPSQCKSACSQNRD</sequence>
<organism evidence="1 2">
    <name type="scientific">Parelaphostrongylus tenuis</name>
    <name type="common">Meningeal worm</name>
    <dbReference type="NCBI Taxonomy" id="148309"/>
    <lineage>
        <taxon>Eukaryota</taxon>
        <taxon>Metazoa</taxon>
        <taxon>Ecdysozoa</taxon>
        <taxon>Nematoda</taxon>
        <taxon>Chromadorea</taxon>
        <taxon>Rhabditida</taxon>
        <taxon>Rhabditina</taxon>
        <taxon>Rhabditomorpha</taxon>
        <taxon>Strongyloidea</taxon>
        <taxon>Metastrongylidae</taxon>
        <taxon>Parelaphostrongylus</taxon>
    </lineage>
</organism>
<evidence type="ECO:0000313" key="2">
    <source>
        <dbReference type="Proteomes" id="UP001196413"/>
    </source>
</evidence>
<comment type="caution">
    <text evidence="1">The sequence shown here is derived from an EMBL/GenBank/DDBJ whole genome shotgun (WGS) entry which is preliminary data.</text>
</comment>
<protein>
    <submittedName>
        <fullName evidence="1">Uncharacterized protein</fullName>
    </submittedName>
</protein>
<dbReference type="Proteomes" id="UP001196413">
    <property type="component" value="Unassembled WGS sequence"/>
</dbReference>
<accession>A0AAD5R0T3</accession>
<dbReference type="EMBL" id="JAHQIW010005789">
    <property type="protein sequence ID" value="KAJ1367154.1"/>
    <property type="molecule type" value="Genomic_DNA"/>
</dbReference>